<evidence type="ECO:0000313" key="9">
    <source>
        <dbReference type="Proteomes" id="UP000197065"/>
    </source>
</evidence>
<reference evidence="8 9" key="1">
    <citation type="submission" date="2017-06" db="EMBL/GenBank/DDBJ databases">
        <authorList>
            <person name="Kim H.J."/>
            <person name="Triplett B.A."/>
        </authorList>
    </citation>
    <scope>NUCLEOTIDE SEQUENCE [LARGE SCALE GENOMIC DNA]</scope>
    <source>
        <strain evidence="8 9">B29T1</strain>
    </source>
</reference>
<sequence length="447" mass="46651">MRPLPKRMRAAYVRPMVEEILHETEASPGRRGWCPGAWRPMASADGLVARLRPSGGRLSGAQLLTMASAASHAGNGVIELTGRANLQLRGIEAAKLAALQAQLGLAGLLDSSAADEARRNILLPPLAGLDPTAALDLLPLLAELEHRLREADELAALPAKFALVLEDGGLFQPSRITADLRARPVAQLPGQLAVGVGAPDGGTRWLGSAPPTLLPGILLALMRRSLPYLETLPRARFSYLTTDNCRAIAQGLPLRPLGSTPMPEPPGGSAPPLGHWRLGELSLVGVAAPLGRLDPRMLEILAGCIGPNGQARLTPWRSFVLPDQSAPILRTLKDGGFIVDASSPLLAIAACPGKEGCRSGTTSTLKDALHLAARLPLEPGGGIRLHVAGCAKGCAHPAKSALTLVGRNGSYDLVQDGRADASPLAKGLSLGDAAHLLSSLTLRTDRP</sequence>
<protein>
    <submittedName>
        <fullName evidence="8">Precorrin-3B synthase</fullName>
    </submittedName>
</protein>
<name>A0A212RNM8_9PROT</name>
<evidence type="ECO:0000256" key="4">
    <source>
        <dbReference type="ARBA" id="ARBA00023002"/>
    </source>
</evidence>
<evidence type="ECO:0000313" key="8">
    <source>
        <dbReference type="EMBL" id="SNB74095.1"/>
    </source>
</evidence>
<dbReference type="Gene3D" id="3.90.480.10">
    <property type="entry name" value="Sulfite Reductase Hemoprotein,Domain 2"/>
    <property type="match status" value="1"/>
</dbReference>
<dbReference type="PANTHER" id="PTHR32439">
    <property type="entry name" value="FERREDOXIN--NITRITE REDUCTASE, CHLOROPLASTIC"/>
    <property type="match status" value="1"/>
</dbReference>
<dbReference type="NCBIfam" id="TIGR02435">
    <property type="entry name" value="CobG"/>
    <property type="match status" value="1"/>
</dbReference>
<dbReference type="SUPFAM" id="SSF55124">
    <property type="entry name" value="Nitrite/Sulfite reductase N-terminal domain-like"/>
    <property type="match status" value="2"/>
</dbReference>
<evidence type="ECO:0000256" key="5">
    <source>
        <dbReference type="ARBA" id="ARBA00023004"/>
    </source>
</evidence>
<feature type="domain" description="Nitrite/Sulfite reductase ferredoxin-like" evidence="7">
    <location>
        <begin position="40"/>
        <end position="103"/>
    </location>
</feature>
<dbReference type="GO" id="GO:0051539">
    <property type="term" value="F:4 iron, 4 sulfur cluster binding"/>
    <property type="evidence" value="ECO:0007669"/>
    <property type="project" value="UniProtKB-KW"/>
</dbReference>
<dbReference type="InterPro" id="IPR051329">
    <property type="entry name" value="NIR_SIR_4Fe-4S"/>
</dbReference>
<keyword evidence="5" id="KW-0408">Iron</keyword>
<dbReference type="SUPFAM" id="SSF56014">
    <property type="entry name" value="Nitrite and sulphite reductase 4Fe-4S domain-like"/>
    <property type="match status" value="1"/>
</dbReference>
<dbReference type="GO" id="GO:0016491">
    <property type="term" value="F:oxidoreductase activity"/>
    <property type="evidence" value="ECO:0007669"/>
    <property type="project" value="UniProtKB-KW"/>
</dbReference>
<dbReference type="EMBL" id="FYEH01000011">
    <property type="protein sequence ID" value="SNB74095.1"/>
    <property type="molecule type" value="Genomic_DNA"/>
</dbReference>
<dbReference type="Proteomes" id="UP000197065">
    <property type="component" value="Unassembled WGS sequence"/>
</dbReference>
<evidence type="ECO:0000256" key="2">
    <source>
        <dbReference type="ARBA" id="ARBA00022617"/>
    </source>
</evidence>
<keyword evidence="6" id="KW-0411">Iron-sulfur</keyword>
<dbReference type="AlphaFoldDB" id="A0A212RNM8"/>
<keyword evidence="2" id="KW-0349">Heme</keyword>
<keyword evidence="4" id="KW-0560">Oxidoreductase</keyword>
<gene>
    <name evidence="8" type="ORF">SAMN07250955_11177</name>
</gene>
<dbReference type="Pfam" id="PF03460">
    <property type="entry name" value="NIR_SIR_ferr"/>
    <property type="match status" value="1"/>
</dbReference>
<keyword evidence="9" id="KW-1185">Reference proteome</keyword>
<keyword evidence="3" id="KW-0479">Metal-binding</keyword>
<dbReference type="InterPro" id="IPR005117">
    <property type="entry name" value="NiRdtase/SiRdtase_haem-b_fer"/>
</dbReference>
<evidence type="ECO:0000259" key="7">
    <source>
        <dbReference type="Pfam" id="PF03460"/>
    </source>
</evidence>
<dbReference type="PANTHER" id="PTHR32439:SF9">
    <property type="entry name" value="BLR3264 PROTEIN"/>
    <property type="match status" value="1"/>
</dbReference>
<dbReference type="InterPro" id="IPR012798">
    <property type="entry name" value="Cbl_synth_CobG-like"/>
</dbReference>
<dbReference type="Gene3D" id="3.30.413.10">
    <property type="entry name" value="Sulfite Reductase Hemoprotein, domain 1"/>
    <property type="match status" value="2"/>
</dbReference>
<dbReference type="GO" id="GO:0046872">
    <property type="term" value="F:metal ion binding"/>
    <property type="evidence" value="ECO:0007669"/>
    <property type="project" value="UniProtKB-KW"/>
</dbReference>
<dbReference type="InterPro" id="IPR036136">
    <property type="entry name" value="Nit/Sulf_reduc_fer-like_dom_sf"/>
</dbReference>
<evidence type="ECO:0000256" key="3">
    <source>
        <dbReference type="ARBA" id="ARBA00022723"/>
    </source>
</evidence>
<dbReference type="OrthoDB" id="7459360at2"/>
<accession>A0A212RNM8</accession>
<dbReference type="InterPro" id="IPR045854">
    <property type="entry name" value="NO2/SO3_Rdtase_4Fe4S_sf"/>
</dbReference>
<evidence type="ECO:0000256" key="6">
    <source>
        <dbReference type="ARBA" id="ARBA00023014"/>
    </source>
</evidence>
<proteinExistence type="predicted"/>
<keyword evidence="1" id="KW-0004">4Fe-4S</keyword>
<evidence type="ECO:0000256" key="1">
    <source>
        <dbReference type="ARBA" id="ARBA00022485"/>
    </source>
</evidence>
<organism evidence="8 9">
    <name type="scientific">Arboricoccus pini</name>
    <dbReference type="NCBI Taxonomy" id="1963835"/>
    <lineage>
        <taxon>Bacteria</taxon>
        <taxon>Pseudomonadati</taxon>
        <taxon>Pseudomonadota</taxon>
        <taxon>Alphaproteobacteria</taxon>
        <taxon>Geminicoccales</taxon>
        <taxon>Geminicoccaceae</taxon>
        <taxon>Arboricoccus</taxon>
    </lineage>
</organism>